<organism evidence="1 2">
    <name type="scientific">Pisum sativum</name>
    <name type="common">Garden pea</name>
    <name type="synonym">Lathyrus oleraceus</name>
    <dbReference type="NCBI Taxonomy" id="3888"/>
    <lineage>
        <taxon>Eukaryota</taxon>
        <taxon>Viridiplantae</taxon>
        <taxon>Streptophyta</taxon>
        <taxon>Embryophyta</taxon>
        <taxon>Tracheophyta</taxon>
        <taxon>Spermatophyta</taxon>
        <taxon>Magnoliopsida</taxon>
        <taxon>eudicotyledons</taxon>
        <taxon>Gunneridae</taxon>
        <taxon>Pentapetalae</taxon>
        <taxon>rosids</taxon>
        <taxon>fabids</taxon>
        <taxon>Fabales</taxon>
        <taxon>Fabaceae</taxon>
        <taxon>Papilionoideae</taxon>
        <taxon>50 kb inversion clade</taxon>
        <taxon>NPAAA clade</taxon>
        <taxon>Hologalegina</taxon>
        <taxon>IRL clade</taxon>
        <taxon>Fabeae</taxon>
        <taxon>Lathyrus</taxon>
    </lineage>
</organism>
<keyword evidence="2" id="KW-1185">Reference proteome</keyword>
<gene>
    <name evidence="1" type="ORF">KIW84_053762</name>
</gene>
<name>A0A9D5AHA3_PEA</name>
<evidence type="ECO:0008006" key="3">
    <source>
        <dbReference type="Google" id="ProtNLM"/>
    </source>
</evidence>
<dbReference type="SUPFAM" id="SSF50978">
    <property type="entry name" value="WD40 repeat-like"/>
    <property type="match status" value="1"/>
</dbReference>
<dbReference type="Gramene" id="Psat05G0376200-T1">
    <property type="protein sequence ID" value="KAI5407634.1"/>
    <property type="gene ID" value="KIW84_053762"/>
</dbReference>
<accession>A0A9D5AHA3</accession>
<evidence type="ECO:0000313" key="2">
    <source>
        <dbReference type="Proteomes" id="UP001058974"/>
    </source>
</evidence>
<reference evidence="1 2" key="1">
    <citation type="journal article" date="2022" name="Nat. Genet.">
        <title>Improved pea reference genome and pan-genome highlight genomic features and evolutionary characteristics.</title>
        <authorList>
            <person name="Yang T."/>
            <person name="Liu R."/>
            <person name="Luo Y."/>
            <person name="Hu S."/>
            <person name="Wang D."/>
            <person name="Wang C."/>
            <person name="Pandey M.K."/>
            <person name="Ge S."/>
            <person name="Xu Q."/>
            <person name="Li N."/>
            <person name="Li G."/>
            <person name="Huang Y."/>
            <person name="Saxena R.K."/>
            <person name="Ji Y."/>
            <person name="Li M."/>
            <person name="Yan X."/>
            <person name="He Y."/>
            <person name="Liu Y."/>
            <person name="Wang X."/>
            <person name="Xiang C."/>
            <person name="Varshney R.K."/>
            <person name="Ding H."/>
            <person name="Gao S."/>
            <person name="Zong X."/>
        </authorList>
    </citation>
    <scope>NUCLEOTIDE SEQUENCE [LARGE SCALE GENOMIC DNA]</scope>
    <source>
        <strain evidence="1 2">cv. Zhongwan 6</strain>
    </source>
</reference>
<protein>
    <recommendedName>
        <fullName evidence="3">Peroxin-7</fullName>
    </recommendedName>
</protein>
<dbReference type="Gene3D" id="2.130.10.10">
    <property type="entry name" value="YVTN repeat-like/Quinoprotein amine dehydrogenase"/>
    <property type="match status" value="1"/>
</dbReference>
<dbReference type="Proteomes" id="UP001058974">
    <property type="component" value="Chromosome 5"/>
</dbReference>
<dbReference type="InterPro" id="IPR036322">
    <property type="entry name" value="WD40_repeat_dom_sf"/>
</dbReference>
<proteinExistence type="predicted"/>
<comment type="caution">
    <text evidence="1">The sequence shown here is derived from an EMBL/GenBank/DDBJ whole genome shotgun (WGS) entry which is preliminary data.</text>
</comment>
<evidence type="ECO:0000313" key="1">
    <source>
        <dbReference type="EMBL" id="KAI5407634.1"/>
    </source>
</evidence>
<sequence length="75" mass="8118">MITTSSAVTPSTPSHGMPLSNYGPYIGLPPFAYYVYSAIWNPRQTDVFASASGECTLRIWDVREPGFHGGGCFGE</sequence>
<dbReference type="EMBL" id="JAMSHJ010000005">
    <property type="protein sequence ID" value="KAI5407634.1"/>
    <property type="molecule type" value="Genomic_DNA"/>
</dbReference>
<dbReference type="InterPro" id="IPR015943">
    <property type="entry name" value="WD40/YVTN_repeat-like_dom_sf"/>
</dbReference>
<dbReference type="AlphaFoldDB" id="A0A9D5AHA3"/>